<evidence type="ECO:0000259" key="15">
    <source>
        <dbReference type="Pfam" id="PF16205"/>
    </source>
</evidence>
<dbReference type="GO" id="GO:0003735">
    <property type="term" value="F:structural constituent of ribosome"/>
    <property type="evidence" value="ECO:0007669"/>
    <property type="project" value="InterPro"/>
</dbReference>
<dbReference type="InterPro" id="IPR000266">
    <property type="entry name" value="Ribosomal_uS17"/>
</dbReference>
<evidence type="ECO:0000256" key="13">
    <source>
        <dbReference type="ARBA" id="ARBA00035164"/>
    </source>
</evidence>
<evidence type="ECO:0000256" key="4">
    <source>
        <dbReference type="ARBA" id="ARBA00022490"/>
    </source>
</evidence>
<dbReference type="PRINTS" id="PR00973">
    <property type="entry name" value="RIBOSOMALS17"/>
</dbReference>
<dbReference type="FunFam" id="2.40.50.1000:FF:000008">
    <property type="entry name" value="40S ribosomal protein S11"/>
    <property type="match status" value="1"/>
</dbReference>
<comment type="caution">
    <text evidence="16">The sequence shown here is derived from an EMBL/GenBank/DDBJ whole genome shotgun (WGS) entry which is preliminary data.</text>
</comment>
<evidence type="ECO:0000256" key="14">
    <source>
        <dbReference type="ARBA" id="ARBA00035471"/>
    </source>
</evidence>
<keyword evidence="4" id="KW-0963">Cytoplasm</keyword>
<feature type="domain" description="Small ribosomal subunit protein uS17 N-terminal" evidence="15">
    <location>
        <begin position="1"/>
        <end position="32"/>
    </location>
</feature>
<keyword evidence="7" id="KW-0164">Citrullination</keyword>
<evidence type="ECO:0000256" key="7">
    <source>
        <dbReference type="ARBA" id="ARBA00022934"/>
    </source>
</evidence>
<evidence type="ECO:0000256" key="1">
    <source>
        <dbReference type="ARBA" id="ARBA00004496"/>
    </source>
</evidence>
<name>A0AAW2H7L6_9NEOP</name>
<evidence type="ECO:0000256" key="2">
    <source>
        <dbReference type="ARBA" id="ARBA00010254"/>
    </source>
</evidence>
<dbReference type="InterPro" id="IPR028333">
    <property type="entry name" value="Ribosomal_uS17_arc/euk"/>
</dbReference>
<dbReference type="PANTHER" id="PTHR10744:SF9">
    <property type="entry name" value="40S RIBOSOMAL PROTEIN S11-RELATED"/>
    <property type="match status" value="1"/>
</dbReference>
<accession>A0AAW2H7L6</accession>
<dbReference type="Gene3D" id="2.40.50.1000">
    <property type="match status" value="1"/>
</dbReference>
<evidence type="ECO:0000256" key="10">
    <source>
        <dbReference type="ARBA" id="ARBA00023139"/>
    </source>
</evidence>
<dbReference type="AlphaFoldDB" id="A0AAW2H7L6"/>
<dbReference type="GO" id="GO:0003723">
    <property type="term" value="F:RNA binding"/>
    <property type="evidence" value="ECO:0007669"/>
    <property type="project" value="UniProtKB-KW"/>
</dbReference>
<dbReference type="NCBIfam" id="TIGR03630">
    <property type="entry name" value="uS17_arch"/>
    <property type="match status" value="1"/>
</dbReference>
<organism evidence="16">
    <name type="scientific">Menopon gallinae</name>
    <name type="common">poultry shaft louse</name>
    <dbReference type="NCBI Taxonomy" id="328185"/>
    <lineage>
        <taxon>Eukaryota</taxon>
        <taxon>Metazoa</taxon>
        <taxon>Ecdysozoa</taxon>
        <taxon>Arthropoda</taxon>
        <taxon>Hexapoda</taxon>
        <taxon>Insecta</taxon>
        <taxon>Pterygota</taxon>
        <taxon>Neoptera</taxon>
        <taxon>Paraneoptera</taxon>
        <taxon>Psocodea</taxon>
        <taxon>Troctomorpha</taxon>
        <taxon>Phthiraptera</taxon>
        <taxon>Amblycera</taxon>
        <taxon>Menoponidae</taxon>
        <taxon>Menopon</taxon>
    </lineage>
</organism>
<keyword evidence="10" id="KW-0564">Palmitate</keyword>
<keyword evidence="6" id="KW-0694">RNA-binding</keyword>
<reference evidence="16" key="1">
    <citation type="journal article" date="2024" name="Gigascience">
        <title>Chromosome-level genome of the poultry shaft louse Menopon gallinae provides insight into the host-switching and adaptive evolution of parasitic lice.</title>
        <authorList>
            <person name="Xu Y."/>
            <person name="Ma L."/>
            <person name="Liu S."/>
            <person name="Liang Y."/>
            <person name="Liu Q."/>
            <person name="He Z."/>
            <person name="Tian L."/>
            <person name="Duan Y."/>
            <person name="Cai W."/>
            <person name="Li H."/>
            <person name="Song F."/>
        </authorList>
    </citation>
    <scope>NUCLEOTIDE SEQUENCE</scope>
    <source>
        <strain evidence="16">Cailab_2023a</strain>
    </source>
</reference>
<dbReference type="CDD" id="cd00364">
    <property type="entry name" value="Ribosomal_uS17"/>
    <property type="match status" value="1"/>
</dbReference>
<dbReference type="EMBL" id="JARGDH010000006">
    <property type="protein sequence ID" value="KAL0265656.1"/>
    <property type="molecule type" value="Genomic_DNA"/>
</dbReference>
<evidence type="ECO:0000256" key="8">
    <source>
        <dbReference type="ARBA" id="ARBA00022980"/>
    </source>
</evidence>
<dbReference type="GO" id="GO:0022627">
    <property type="term" value="C:cytosolic small ribosomal subunit"/>
    <property type="evidence" value="ECO:0007669"/>
    <property type="project" value="TreeGrafter"/>
</dbReference>
<keyword evidence="11" id="KW-0687">Ribonucleoprotein</keyword>
<keyword evidence="12" id="KW-0449">Lipoprotein</keyword>
<evidence type="ECO:0000256" key="12">
    <source>
        <dbReference type="ARBA" id="ARBA00023288"/>
    </source>
</evidence>
<dbReference type="Pfam" id="PF16205">
    <property type="entry name" value="Ribosomal_S17_N"/>
    <property type="match status" value="1"/>
</dbReference>
<sequence length="122" mass="14414">MGFKVPETAIKGTYIDKKCPFTGDVSIRGRIFKGEVFKMKQEKTIVVVKRYFHYNKKYKRYERRNTKFNVHLSPCFFGLVRVGDIVTCAETRPLSKTKHFVVVDYRQKESKEDHYAQFSGFN</sequence>
<keyword evidence="3" id="KW-0488">Methylation</keyword>
<comment type="subcellular location">
    <subcellularLocation>
        <location evidence="1">Cytoplasm</location>
    </subcellularLocation>
</comment>
<evidence type="ECO:0000256" key="6">
    <source>
        <dbReference type="ARBA" id="ARBA00022884"/>
    </source>
</evidence>
<evidence type="ECO:0000256" key="9">
    <source>
        <dbReference type="ARBA" id="ARBA00022990"/>
    </source>
</evidence>
<evidence type="ECO:0000256" key="5">
    <source>
        <dbReference type="ARBA" id="ARBA00022553"/>
    </source>
</evidence>
<keyword evidence="8" id="KW-0689">Ribosomal protein</keyword>
<protein>
    <recommendedName>
        <fullName evidence="13">Small ribosomal subunit protein uS17</fullName>
    </recommendedName>
    <alternativeName>
        <fullName evidence="14">40S ribosomal protein S11</fullName>
    </alternativeName>
</protein>
<gene>
    <name evidence="16" type="ORF">PYX00_011370</name>
</gene>
<keyword evidence="9" id="KW-0007">Acetylation</keyword>
<comment type="similarity">
    <text evidence="2">Belongs to the universal ribosomal protein uS17 family.</text>
</comment>
<dbReference type="GO" id="GO:0006412">
    <property type="term" value="P:translation"/>
    <property type="evidence" value="ECO:0007669"/>
    <property type="project" value="InterPro"/>
</dbReference>
<dbReference type="Pfam" id="PF00366">
    <property type="entry name" value="Ribosomal_S17"/>
    <property type="match status" value="1"/>
</dbReference>
<dbReference type="InterPro" id="IPR032440">
    <property type="entry name" value="Ribosomal_uS17_N"/>
</dbReference>
<evidence type="ECO:0000313" key="16">
    <source>
        <dbReference type="EMBL" id="KAL0265656.1"/>
    </source>
</evidence>
<dbReference type="SUPFAM" id="SSF50249">
    <property type="entry name" value="Nucleic acid-binding proteins"/>
    <property type="match status" value="1"/>
</dbReference>
<keyword evidence="5" id="KW-0597">Phosphoprotein</keyword>
<evidence type="ECO:0000256" key="11">
    <source>
        <dbReference type="ARBA" id="ARBA00023274"/>
    </source>
</evidence>
<dbReference type="InterPro" id="IPR012340">
    <property type="entry name" value="NA-bd_OB-fold"/>
</dbReference>
<proteinExistence type="inferred from homology"/>
<evidence type="ECO:0000256" key="3">
    <source>
        <dbReference type="ARBA" id="ARBA00022481"/>
    </source>
</evidence>
<dbReference type="PANTHER" id="PTHR10744">
    <property type="entry name" value="40S RIBOSOMAL PROTEIN S11 FAMILY MEMBER"/>
    <property type="match status" value="1"/>
</dbReference>